<dbReference type="OrthoDB" id="5422754at2"/>
<sequence>MATDEADPATNYGKVSTSRDIGRIIRMKRKEIGVRQETAAGMSGVGTKFLSQLENGKETAELGKTLQILRKLGLEVYVFPRSRNPLRGDK</sequence>
<dbReference type="KEGG" id="geo:Geob_1722"/>
<dbReference type="HOGENOM" id="CLU_066192_47_3_7"/>
<reference evidence="2 3" key="1">
    <citation type="submission" date="2009-01" db="EMBL/GenBank/DDBJ databases">
        <title>Complete sequence of Geobacter sp. FRC-32.</title>
        <authorList>
            <consortium name="US DOE Joint Genome Institute"/>
            <person name="Lucas S."/>
            <person name="Copeland A."/>
            <person name="Lapidus A."/>
            <person name="Glavina del Rio T."/>
            <person name="Dalin E."/>
            <person name="Tice H."/>
            <person name="Bruce D."/>
            <person name="Goodwin L."/>
            <person name="Pitluck S."/>
            <person name="Saunders E."/>
            <person name="Brettin T."/>
            <person name="Detter J.C."/>
            <person name="Han C."/>
            <person name="Larimer F."/>
            <person name="Land M."/>
            <person name="Hauser L."/>
            <person name="Kyrpides N."/>
            <person name="Ovchinnikova G."/>
            <person name="Kostka J."/>
            <person name="Richardson P."/>
        </authorList>
    </citation>
    <scope>NUCLEOTIDE SEQUENCE [LARGE SCALE GENOMIC DNA]</scope>
    <source>
        <strain evidence="3">DSM 22248 / JCM 15807 / FRC-32</strain>
    </source>
</reference>
<evidence type="ECO:0000313" key="2">
    <source>
        <dbReference type="EMBL" id="ACM20080.1"/>
    </source>
</evidence>
<organism evidence="2 3">
    <name type="scientific">Geotalea daltonii (strain DSM 22248 / JCM 15807 / FRC-32)</name>
    <name type="common">Geobacter daltonii</name>
    <dbReference type="NCBI Taxonomy" id="316067"/>
    <lineage>
        <taxon>Bacteria</taxon>
        <taxon>Pseudomonadati</taxon>
        <taxon>Thermodesulfobacteriota</taxon>
        <taxon>Desulfuromonadia</taxon>
        <taxon>Geobacterales</taxon>
        <taxon>Geobacteraceae</taxon>
        <taxon>Geotalea</taxon>
    </lineage>
</organism>
<dbReference type="CDD" id="cd00093">
    <property type="entry name" value="HTH_XRE"/>
    <property type="match status" value="1"/>
</dbReference>
<dbReference type="Proteomes" id="UP000007721">
    <property type="component" value="Chromosome"/>
</dbReference>
<dbReference type="AlphaFoldDB" id="B9M6M0"/>
<dbReference type="PROSITE" id="PS50943">
    <property type="entry name" value="HTH_CROC1"/>
    <property type="match status" value="1"/>
</dbReference>
<dbReference type="SMART" id="SM00530">
    <property type="entry name" value="HTH_XRE"/>
    <property type="match status" value="1"/>
</dbReference>
<gene>
    <name evidence="2" type="ordered locus">Geob_1722</name>
</gene>
<evidence type="ECO:0000313" key="3">
    <source>
        <dbReference type="Proteomes" id="UP000007721"/>
    </source>
</evidence>
<dbReference type="STRING" id="316067.Geob_1722"/>
<dbReference type="SUPFAM" id="SSF47413">
    <property type="entry name" value="lambda repressor-like DNA-binding domains"/>
    <property type="match status" value="1"/>
</dbReference>
<name>B9M6M0_GEODF</name>
<dbReference type="InterPro" id="IPR001387">
    <property type="entry name" value="Cro/C1-type_HTH"/>
</dbReference>
<protein>
    <submittedName>
        <fullName evidence="2">Helix-turn-helix XRE domain protein</fullName>
    </submittedName>
</protein>
<dbReference type="eggNOG" id="COG1396">
    <property type="taxonomic scope" value="Bacteria"/>
</dbReference>
<keyword evidence="3" id="KW-1185">Reference proteome</keyword>
<dbReference type="Pfam" id="PF01381">
    <property type="entry name" value="HTH_3"/>
    <property type="match status" value="1"/>
</dbReference>
<dbReference type="RefSeq" id="WP_012646809.1">
    <property type="nucleotide sequence ID" value="NC_011979.1"/>
</dbReference>
<feature type="domain" description="HTH cro/C1-type" evidence="1">
    <location>
        <begin position="25"/>
        <end position="79"/>
    </location>
</feature>
<dbReference type="GO" id="GO:0003677">
    <property type="term" value="F:DNA binding"/>
    <property type="evidence" value="ECO:0007669"/>
    <property type="project" value="InterPro"/>
</dbReference>
<accession>B9M6M0</accession>
<proteinExistence type="predicted"/>
<dbReference type="InterPro" id="IPR010982">
    <property type="entry name" value="Lambda_DNA-bd_dom_sf"/>
</dbReference>
<evidence type="ECO:0000259" key="1">
    <source>
        <dbReference type="PROSITE" id="PS50943"/>
    </source>
</evidence>
<dbReference type="Gene3D" id="1.10.260.40">
    <property type="entry name" value="lambda repressor-like DNA-binding domains"/>
    <property type="match status" value="1"/>
</dbReference>
<dbReference type="EMBL" id="CP001390">
    <property type="protein sequence ID" value="ACM20080.1"/>
    <property type="molecule type" value="Genomic_DNA"/>
</dbReference>